<gene>
    <name evidence="2" type="ORF">AVDCRST_MAG50-3187</name>
</gene>
<feature type="compositionally biased region" description="Low complexity" evidence="1">
    <location>
        <begin position="22"/>
        <end position="32"/>
    </location>
</feature>
<protein>
    <submittedName>
        <fullName evidence="2">SSU ribosomal protein S3p (S3e)</fullName>
    </submittedName>
</protein>
<sequence length="138" mass="15754">QGHPHPVLRPPQRRRDVAHGVLPRGPRAPAHPARGHRLRLLRGPHDLRPHRREGLDLQGRGARHACRAPGPGCCSRRCAGSRWRRRCRRSSRPWRRASEPRHPHRPSGPHRRARRGCCSRGDRGCARRGRPDHRTGGL</sequence>
<feature type="region of interest" description="Disordered" evidence="1">
    <location>
        <begin position="84"/>
        <end position="138"/>
    </location>
</feature>
<feature type="region of interest" description="Disordered" evidence="1">
    <location>
        <begin position="1"/>
        <end position="70"/>
    </location>
</feature>
<feature type="compositionally biased region" description="Basic residues" evidence="1">
    <location>
        <begin position="84"/>
        <end position="95"/>
    </location>
</feature>
<keyword evidence="2" id="KW-0689">Ribosomal protein</keyword>
<keyword evidence="2" id="KW-0687">Ribonucleoprotein</keyword>
<feature type="non-terminal residue" evidence="2">
    <location>
        <position position="138"/>
    </location>
</feature>
<dbReference type="GO" id="GO:0005840">
    <property type="term" value="C:ribosome"/>
    <property type="evidence" value="ECO:0007669"/>
    <property type="project" value="UniProtKB-KW"/>
</dbReference>
<feature type="compositionally biased region" description="Basic and acidic residues" evidence="1">
    <location>
        <begin position="43"/>
        <end position="55"/>
    </location>
</feature>
<dbReference type="AlphaFoldDB" id="A0A6J4J351"/>
<proteinExistence type="predicted"/>
<dbReference type="EMBL" id="CADCTF010000150">
    <property type="protein sequence ID" value="CAA9266678.1"/>
    <property type="molecule type" value="Genomic_DNA"/>
</dbReference>
<organism evidence="2">
    <name type="scientific">uncultured Acidimicrobiales bacterium</name>
    <dbReference type="NCBI Taxonomy" id="310071"/>
    <lineage>
        <taxon>Bacteria</taxon>
        <taxon>Bacillati</taxon>
        <taxon>Actinomycetota</taxon>
        <taxon>Acidimicrobiia</taxon>
        <taxon>Acidimicrobiales</taxon>
        <taxon>environmental samples</taxon>
    </lineage>
</organism>
<feature type="compositionally biased region" description="Basic residues" evidence="1">
    <location>
        <begin position="33"/>
        <end position="42"/>
    </location>
</feature>
<evidence type="ECO:0000313" key="2">
    <source>
        <dbReference type="EMBL" id="CAA9266678.1"/>
    </source>
</evidence>
<evidence type="ECO:0000256" key="1">
    <source>
        <dbReference type="SAM" id="MobiDB-lite"/>
    </source>
</evidence>
<feature type="compositionally biased region" description="Basic residues" evidence="1">
    <location>
        <begin position="102"/>
        <end position="117"/>
    </location>
</feature>
<feature type="non-terminal residue" evidence="2">
    <location>
        <position position="1"/>
    </location>
</feature>
<accession>A0A6J4J351</accession>
<name>A0A6J4J351_9ACTN</name>
<reference evidence="2" key="1">
    <citation type="submission" date="2020-02" db="EMBL/GenBank/DDBJ databases">
        <authorList>
            <person name="Meier V. D."/>
        </authorList>
    </citation>
    <scope>NUCLEOTIDE SEQUENCE</scope>
    <source>
        <strain evidence="2">AVDCRST_MAG50</strain>
    </source>
</reference>